<gene>
    <name evidence="2" type="ORF">DEBURN_LOCUS4373</name>
</gene>
<dbReference type="EMBL" id="CAJVPK010000328">
    <property type="protein sequence ID" value="CAG8494972.1"/>
    <property type="molecule type" value="Genomic_DNA"/>
</dbReference>
<evidence type="ECO:0000256" key="1">
    <source>
        <dbReference type="SAM" id="Phobius"/>
    </source>
</evidence>
<evidence type="ECO:0000313" key="2">
    <source>
        <dbReference type="EMBL" id="CAG8494972.1"/>
    </source>
</evidence>
<keyword evidence="3" id="KW-1185">Reference proteome</keyword>
<protein>
    <submittedName>
        <fullName evidence="2">8026_t:CDS:1</fullName>
    </submittedName>
</protein>
<proteinExistence type="predicted"/>
<reference evidence="2" key="1">
    <citation type="submission" date="2021-06" db="EMBL/GenBank/DDBJ databases">
        <authorList>
            <person name="Kallberg Y."/>
            <person name="Tangrot J."/>
            <person name="Rosling A."/>
        </authorList>
    </citation>
    <scope>NUCLEOTIDE SEQUENCE</scope>
    <source>
        <strain evidence="2">AZ414A</strain>
    </source>
</reference>
<keyword evidence="1" id="KW-0472">Membrane</keyword>
<evidence type="ECO:0000313" key="3">
    <source>
        <dbReference type="Proteomes" id="UP000789706"/>
    </source>
</evidence>
<accession>A0A9N8WTV1</accession>
<name>A0A9N8WTV1_9GLOM</name>
<keyword evidence="1" id="KW-0812">Transmembrane</keyword>
<keyword evidence="1" id="KW-1133">Transmembrane helix</keyword>
<feature type="transmembrane region" description="Helical" evidence="1">
    <location>
        <begin position="66"/>
        <end position="85"/>
    </location>
</feature>
<sequence>MTPSEILQSLDLSSLIKEQCEITIPQKVQNITSYQESKTFDIKIWRIILIPIILPIYFIYTIPSALATFIILYFPMIYKFEYLLWKRTRIIGINRNIIFFGAIITTSLGVIYKTLFKTFDEGLEFCSNVAMSIPEICGCMGR</sequence>
<comment type="caution">
    <text evidence="2">The sequence shown here is derived from an EMBL/GenBank/DDBJ whole genome shotgun (WGS) entry which is preliminary data.</text>
</comment>
<dbReference type="OrthoDB" id="2321933at2759"/>
<dbReference type="AlphaFoldDB" id="A0A9N8WTV1"/>
<feature type="transmembrane region" description="Helical" evidence="1">
    <location>
        <begin position="97"/>
        <end position="115"/>
    </location>
</feature>
<organism evidence="2 3">
    <name type="scientific">Diversispora eburnea</name>
    <dbReference type="NCBI Taxonomy" id="1213867"/>
    <lineage>
        <taxon>Eukaryota</taxon>
        <taxon>Fungi</taxon>
        <taxon>Fungi incertae sedis</taxon>
        <taxon>Mucoromycota</taxon>
        <taxon>Glomeromycotina</taxon>
        <taxon>Glomeromycetes</taxon>
        <taxon>Diversisporales</taxon>
        <taxon>Diversisporaceae</taxon>
        <taxon>Diversispora</taxon>
    </lineage>
</organism>
<dbReference type="Proteomes" id="UP000789706">
    <property type="component" value="Unassembled WGS sequence"/>
</dbReference>